<dbReference type="Proteomes" id="UP001062846">
    <property type="component" value="Chromosome 13"/>
</dbReference>
<gene>
    <name evidence="1" type="ORF">RHMOL_Rhmol13G0175900</name>
</gene>
<accession>A0ACC0L964</accession>
<evidence type="ECO:0000313" key="1">
    <source>
        <dbReference type="EMBL" id="KAI8524781.1"/>
    </source>
</evidence>
<keyword evidence="2" id="KW-1185">Reference proteome</keyword>
<sequence length="170" mass="18878">MAPRAGAGNPTTSKARLLLCIAEIEGQGVLVRVKDQLPRAEGVALRRVEGLLRWPRLPSSVTWPYDVNRSLENGLARSLARVLPSVHGLVMHSGLGYWVLRSDGRSAKLQKEEPNQSHDLGPNKSNPDTKPQQDESVEHTKGIKGMKIQMRNQEKMPTEAKGHKKFKDDC</sequence>
<evidence type="ECO:0000313" key="2">
    <source>
        <dbReference type="Proteomes" id="UP001062846"/>
    </source>
</evidence>
<reference evidence="1" key="1">
    <citation type="submission" date="2022-02" db="EMBL/GenBank/DDBJ databases">
        <title>Plant Genome Project.</title>
        <authorList>
            <person name="Zhang R.-G."/>
        </authorList>
    </citation>
    <scope>NUCLEOTIDE SEQUENCE</scope>
    <source>
        <strain evidence="1">AT1</strain>
    </source>
</reference>
<proteinExistence type="predicted"/>
<organism evidence="1 2">
    <name type="scientific">Rhododendron molle</name>
    <name type="common">Chinese azalea</name>
    <name type="synonym">Azalea mollis</name>
    <dbReference type="NCBI Taxonomy" id="49168"/>
    <lineage>
        <taxon>Eukaryota</taxon>
        <taxon>Viridiplantae</taxon>
        <taxon>Streptophyta</taxon>
        <taxon>Embryophyta</taxon>
        <taxon>Tracheophyta</taxon>
        <taxon>Spermatophyta</taxon>
        <taxon>Magnoliopsida</taxon>
        <taxon>eudicotyledons</taxon>
        <taxon>Gunneridae</taxon>
        <taxon>Pentapetalae</taxon>
        <taxon>asterids</taxon>
        <taxon>Ericales</taxon>
        <taxon>Ericaceae</taxon>
        <taxon>Ericoideae</taxon>
        <taxon>Rhodoreae</taxon>
        <taxon>Rhododendron</taxon>
    </lineage>
</organism>
<comment type="caution">
    <text evidence="1">The sequence shown here is derived from an EMBL/GenBank/DDBJ whole genome shotgun (WGS) entry which is preliminary data.</text>
</comment>
<dbReference type="EMBL" id="CM046400">
    <property type="protein sequence ID" value="KAI8524781.1"/>
    <property type="molecule type" value="Genomic_DNA"/>
</dbReference>
<name>A0ACC0L964_RHOML</name>
<protein>
    <submittedName>
        <fullName evidence="1">Uncharacterized protein</fullName>
    </submittedName>
</protein>